<name>A0ABW9RJB0_9BACT</name>
<proteinExistence type="predicted"/>
<dbReference type="Gene3D" id="2.30.30.730">
    <property type="match status" value="1"/>
</dbReference>
<dbReference type="InterPro" id="IPR049282">
    <property type="entry name" value="BVU_3817_N_sf"/>
</dbReference>
<feature type="domain" description="DUF6852" evidence="3">
    <location>
        <begin position="52"/>
        <end position="122"/>
    </location>
</feature>
<evidence type="ECO:0000259" key="2">
    <source>
        <dbReference type="Pfam" id="PF18347"/>
    </source>
</evidence>
<evidence type="ECO:0000313" key="4">
    <source>
        <dbReference type="EMBL" id="MTI24016.1"/>
    </source>
</evidence>
<evidence type="ECO:0000313" key="5">
    <source>
        <dbReference type="Proteomes" id="UP000798808"/>
    </source>
</evidence>
<comment type="caution">
    <text evidence="4">The sequence shown here is derived from an EMBL/GenBank/DDBJ whole genome shotgun (WGS) entry which is preliminary data.</text>
</comment>
<reference evidence="4 5" key="1">
    <citation type="submission" date="2019-02" db="EMBL/GenBank/DDBJ databases">
        <authorList>
            <person name="Goldberg S.R."/>
            <person name="Haltli B.A."/>
            <person name="Correa H."/>
            <person name="Russell K.G."/>
        </authorList>
    </citation>
    <scope>NUCLEOTIDE SEQUENCE [LARGE SCALE GENOMIC DNA]</scope>
    <source>
        <strain evidence="4 5">JCM 16186</strain>
    </source>
</reference>
<dbReference type="EMBL" id="SMLW01000350">
    <property type="protein sequence ID" value="MTI24016.1"/>
    <property type="molecule type" value="Genomic_DNA"/>
</dbReference>
<dbReference type="Gene3D" id="1.10.10.1650">
    <property type="match status" value="1"/>
</dbReference>
<protein>
    <recommendedName>
        <fullName evidence="6">DUF5606 domain-containing protein</fullName>
    </recommendedName>
</protein>
<keyword evidence="5" id="KW-1185">Reference proteome</keyword>
<dbReference type="Proteomes" id="UP000798808">
    <property type="component" value="Unassembled WGS sequence"/>
</dbReference>
<dbReference type="InterPro" id="IPR049280">
    <property type="entry name" value="DUF6852"/>
</dbReference>
<dbReference type="InterPro" id="IPR041218">
    <property type="entry name" value="DUF5606"/>
</dbReference>
<evidence type="ECO:0008006" key="6">
    <source>
        <dbReference type="Google" id="ProtNLM"/>
    </source>
</evidence>
<feature type="region of interest" description="Disordered" evidence="1">
    <location>
        <begin position="127"/>
        <end position="154"/>
    </location>
</feature>
<sequence length="154" mass="17420">MEYSDIASVAGKGGLFKIVKPTRTGVILESLDDKKQKLVASATQRISVLSDISIYTTDQEGSRPLEDVFRQINKEFNGDLGVTPTSEPDELKAFIKHIIPDYDPQRVYVSDIKKVINWYNALKQNAPELLEEKPEEKEEKKEKPAKGTKKEKPE</sequence>
<dbReference type="InterPro" id="IPR049281">
    <property type="entry name" value="BVU_3817-like_C_sf"/>
</dbReference>
<feature type="domain" description="DUF5606" evidence="2">
    <location>
        <begin position="5"/>
        <end position="49"/>
    </location>
</feature>
<dbReference type="Pfam" id="PF18347">
    <property type="entry name" value="DUF5606"/>
    <property type="match status" value="1"/>
</dbReference>
<evidence type="ECO:0000256" key="1">
    <source>
        <dbReference type="SAM" id="MobiDB-lite"/>
    </source>
</evidence>
<organism evidence="4 5">
    <name type="scientific">Fulvivirga kasyanovii</name>
    <dbReference type="NCBI Taxonomy" id="396812"/>
    <lineage>
        <taxon>Bacteria</taxon>
        <taxon>Pseudomonadati</taxon>
        <taxon>Bacteroidota</taxon>
        <taxon>Cytophagia</taxon>
        <taxon>Cytophagales</taxon>
        <taxon>Fulvivirgaceae</taxon>
        <taxon>Fulvivirga</taxon>
    </lineage>
</organism>
<gene>
    <name evidence="4" type="ORF">E1163_03565</name>
</gene>
<feature type="compositionally biased region" description="Basic and acidic residues" evidence="1">
    <location>
        <begin position="130"/>
        <end position="154"/>
    </location>
</feature>
<dbReference type="Pfam" id="PF21186">
    <property type="entry name" value="DUF6852"/>
    <property type="match status" value="1"/>
</dbReference>
<accession>A0ABW9RJB0</accession>
<dbReference type="RefSeq" id="WP_155169537.1">
    <property type="nucleotide sequence ID" value="NZ_BAAAFL010000002.1"/>
</dbReference>
<evidence type="ECO:0000259" key="3">
    <source>
        <dbReference type="Pfam" id="PF21186"/>
    </source>
</evidence>